<keyword evidence="3" id="KW-0808">Transferase</keyword>
<gene>
    <name evidence="3" type="ORF">GCM10011273_14960</name>
</gene>
<evidence type="ECO:0000259" key="2">
    <source>
        <dbReference type="Pfam" id="PF00535"/>
    </source>
</evidence>
<dbReference type="PANTHER" id="PTHR43179:SF7">
    <property type="entry name" value="RHAMNOSYLTRANSFERASE WBBL"/>
    <property type="match status" value="1"/>
</dbReference>
<name>A0A918Q0T5_9CAUL</name>
<dbReference type="InterPro" id="IPR001173">
    <property type="entry name" value="Glyco_trans_2-like"/>
</dbReference>
<dbReference type="SUPFAM" id="SSF53448">
    <property type="entry name" value="Nucleotide-diphospho-sugar transferases"/>
    <property type="match status" value="1"/>
</dbReference>
<protein>
    <submittedName>
        <fullName evidence="3">Glycosyl transferase</fullName>
    </submittedName>
</protein>
<keyword evidence="1" id="KW-0812">Transmembrane</keyword>
<reference evidence="3" key="1">
    <citation type="journal article" date="2014" name="Int. J. Syst. Evol. Microbiol.">
        <title>Complete genome sequence of Corynebacterium casei LMG S-19264T (=DSM 44701T), isolated from a smear-ripened cheese.</title>
        <authorList>
            <consortium name="US DOE Joint Genome Institute (JGI-PGF)"/>
            <person name="Walter F."/>
            <person name="Albersmeier A."/>
            <person name="Kalinowski J."/>
            <person name="Ruckert C."/>
        </authorList>
    </citation>
    <scope>NUCLEOTIDE SEQUENCE</scope>
    <source>
        <strain evidence="3">KCTC 32296</strain>
    </source>
</reference>
<keyword evidence="1" id="KW-0472">Membrane</keyword>
<comment type="caution">
    <text evidence="3">The sequence shown here is derived from an EMBL/GenBank/DDBJ whole genome shotgun (WGS) entry which is preliminary data.</text>
</comment>
<dbReference type="Gene3D" id="3.90.550.10">
    <property type="entry name" value="Spore Coat Polysaccharide Biosynthesis Protein SpsA, Chain A"/>
    <property type="match status" value="1"/>
</dbReference>
<dbReference type="AlphaFoldDB" id="A0A918Q0T5"/>
<keyword evidence="1" id="KW-1133">Transmembrane helix</keyword>
<feature type="transmembrane region" description="Helical" evidence="1">
    <location>
        <begin position="278"/>
        <end position="297"/>
    </location>
</feature>
<evidence type="ECO:0000313" key="3">
    <source>
        <dbReference type="EMBL" id="GGZ29866.1"/>
    </source>
</evidence>
<feature type="domain" description="Glycosyltransferase 2-like" evidence="2">
    <location>
        <begin position="20"/>
        <end position="158"/>
    </location>
</feature>
<evidence type="ECO:0000313" key="4">
    <source>
        <dbReference type="Proteomes" id="UP000662572"/>
    </source>
</evidence>
<keyword evidence="4" id="KW-1185">Reference proteome</keyword>
<organism evidence="3 4">
    <name type="scientific">Asticcacaulis endophyticus</name>
    <dbReference type="NCBI Taxonomy" id="1395890"/>
    <lineage>
        <taxon>Bacteria</taxon>
        <taxon>Pseudomonadati</taxon>
        <taxon>Pseudomonadota</taxon>
        <taxon>Alphaproteobacteria</taxon>
        <taxon>Caulobacterales</taxon>
        <taxon>Caulobacteraceae</taxon>
        <taxon>Asticcacaulis</taxon>
    </lineage>
</organism>
<dbReference type="InterPro" id="IPR029044">
    <property type="entry name" value="Nucleotide-diphossugar_trans"/>
</dbReference>
<reference evidence="3" key="2">
    <citation type="submission" date="2020-09" db="EMBL/GenBank/DDBJ databases">
        <authorList>
            <person name="Sun Q."/>
            <person name="Kim S."/>
        </authorList>
    </citation>
    <scope>NUCLEOTIDE SEQUENCE</scope>
    <source>
        <strain evidence="3">KCTC 32296</strain>
    </source>
</reference>
<dbReference type="Proteomes" id="UP000662572">
    <property type="component" value="Unassembled WGS sequence"/>
</dbReference>
<dbReference type="CDD" id="cd04186">
    <property type="entry name" value="GT_2_like_c"/>
    <property type="match status" value="1"/>
</dbReference>
<proteinExistence type="predicted"/>
<evidence type="ECO:0000256" key="1">
    <source>
        <dbReference type="SAM" id="Phobius"/>
    </source>
</evidence>
<accession>A0A918Q0T5</accession>
<dbReference type="EMBL" id="BMZB01000001">
    <property type="protein sequence ID" value="GGZ29866.1"/>
    <property type="molecule type" value="Genomic_DNA"/>
</dbReference>
<sequence>MDMAAPSSSPVIATPSSGVSVIMVAYHTGKILFDSIRDVLRDGAVAELILVDNGSTPEVERQLQALARADNRVTLLQGHGNIGFGRAVNLGAKSARQPWLVILNPDASLKGGTVDKLVAAAVDQPSPCIVGARVLNTDGTEQRGARRGEVTPVTTLVSLLRLERFVQGLEGFELHHHDKPLPDAPMAVPTISGACFAISKADFDKLGGFDPEFFLHVEDVDLCWRARKMGGIVLFHPHAEVVHEGHTSHVAPTFVEWNKGKGLVYFFNKRADTLWRKLYVWALGPLILLVSLLRSALRPRMKPEE</sequence>
<dbReference type="Pfam" id="PF00535">
    <property type="entry name" value="Glycos_transf_2"/>
    <property type="match status" value="1"/>
</dbReference>
<dbReference type="PANTHER" id="PTHR43179">
    <property type="entry name" value="RHAMNOSYLTRANSFERASE WBBL"/>
    <property type="match status" value="1"/>
</dbReference>
<dbReference type="GO" id="GO:0016740">
    <property type="term" value="F:transferase activity"/>
    <property type="evidence" value="ECO:0007669"/>
    <property type="project" value="UniProtKB-KW"/>
</dbReference>